<organism evidence="1 2">
    <name type="scientific">Streptococcus salivarius</name>
    <dbReference type="NCBI Taxonomy" id="1304"/>
    <lineage>
        <taxon>Bacteria</taxon>
        <taxon>Bacillati</taxon>
        <taxon>Bacillota</taxon>
        <taxon>Bacilli</taxon>
        <taxon>Lactobacillales</taxon>
        <taxon>Streptococcaceae</taxon>
        <taxon>Streptococcus</taxon>
    </lineage>
</organism>
<protein>
    <recommendedName>
        <fullName evidence="3">SPFH domain-containing protein</fullName>
    </recommendedName>
</protein>
<dbReference type="Proteomes" id="UP000308186">
    <property type="component" value="Unassembled WGS sequence"/>
</dbReference>
<accession>A0AAX2V0B3</accession>
<comment type="caution">
    <text evidence="1">The sequence shown here is derived from an EMBL/GenBank/DDBJ whole genome shotgun (WGS) entry which is preliminary data.</text>
</comment>
<evidence type="ECO:0000313" key="1">
    <source>
        <dbReference type="EMBL" id="TNF66609.1"/>
    </source>
</evidence>
<evidence type="ECO:0000313" key="2">
    <source>
        <dbReference type="Proteomes" id="UP000308186"/>
    </source>
</evidence>
<proteinExistence type="predicted"/>
<gene>
    <name evidence="1" type="ORF">FBF48_08605</name>
</gene>
<dbReference type="AlphaFoldDB" id="A0AAX2V0B3"/>
<evidence type="ECO:0008006" key="3">
    <source>
        <dbReference type="Google" id="ProtNLM"/>
    </source>
</evidence>
<reference evidence="1 2" key="1">
    <citation type="submission" date="2019-06" db="EMBL/GenBank/DDBJ databases">
        <title>Genome Announcement To Ensure Probiotic Safety of Streptococcus salivarius UBSS01.</title>
        <authorList>
            <person name="Sulthana A."/>
            <person name="Lakshmi S.G."/>
            <person name="Madempudi R.S."/>
        </authorList>
    </citation>
    <scope>NUCLEOTIDE SEQUENCE [LARGE SCALE GENOMIC DNA]</scope>
    <source>
        <strain evidence="1 2">UBSS01</strain>
    </source>
</reference>
<dbReference type="EMBL" id="VDCW01000010">
    <property type="protein sequence ID" value="TNF66609.1"/>
    <property type="molecule type" value="Genomic_DNA"/>
</dbReference>
<name>A0AAX2V0B3_STRSL</name>
<sequence>MSELNTDWAPENNDLIITQKIRFKNPQKLFGIDGVTLEENVLGIGMHIHSRTAMFQQTLPKGEIQFRNLKNEYLISHTFSKSVLRGKVNLDTFIYTKEINRVYPKHAEIQGMKVSKGNLSELTLLTDGTGSVFPIGEFSEEMGPLWKMEFGNFDATVDMMSFDNLRLLLNNKHRLFNQIKDGKTNISRGLMTEIMSQAMTLIIAKVIEENAEEIISDEVPEEGTILSAVKYWLSTFEIKIDSLIDISNSIKAKLEQSLNGEQND</sequence>